<dbReference type="InterPro" id="IPR006860">
    <property type="entry name" value="FecR"/>
</dbReference>
<evidence type="ECO:0000259" key="1">
    <source>
        <dbReference type="Pfam" id="PF04773"/>
    </source>
</evidence>
<organism evidence="3 4">
    <name type="scientific">Hymenobacter swuensis DY53</name>
    <dbReference type="NCBI Taxonomy" id="1227739"/>
    <lineage>
        <taxon>Bacteria</taxon>
        <taxon>Pseudomonadati</taxon>
        <taxon>Bacteroidota</taxon>
        <taxon>Cytophagia</taxon>
        <taxon>Cytophagales</taxon>
        <taxon>Hymenobacteraceae</taxon>
        <taxon>Hymenobacter</taxon>
    </lineage>
</organism>
<evidence type="ECO:0000313" key="3">
    <source>
        <dbReference type="EMBL" id="AHJ97416.1"/>
    </source>
</evidence>
<dbReference type="InterPro" id="IPR012373">
    <property type="entry name" value="Ferrdict_sens_TM"/>
</dbReference>
<keyword evidence="4" id="KW-1185">Reference proteome</keyword>
<protein>
    <recommendedName>
        <fullName evidence="5">FecR protein domain-containing protein</fullName>
    </recommendedName>
</protein>
<evidence type="ECO:0008006" key="5">
    <source>
        <dbReference type="Google" id="ProtNLM"/>
    </source>
</evidence>
<accession>W8F4D3</accession>
<dbReference type="InterPro" id="IPR032508">
    <property type="entry name" value="FecR_C"/>
</dbReference>
<feature type="domain" description="Protein FecR C-terminal" evidence="2">
    <location>
        <begin position="270"/>
        <end position="335"/>
    </location>
</feature>
<dbReference type="Gene3D" id="2.60.120.1440">
    <property type="match status" value="1"/>
</dbReference>
<dbReference type="PIRSF" id="PIRSF018266">
    <property type="entry name" value="FecR"/>
    <property type="match status" value="1"/>
</dbReference>
<evidence type="ECO:0000313" key="4">
    <source>
        <dbReference type="Proteomes" id="UP000019423"/>
    </source>
</evidence>
<dbReference type="Pfam" id="PF16344">
    <property type="entry name" value="FecR_C"/>
    <property type="match status" value="1"/>
</dbReference>
<proteinExistence type="predicted"/>
<dbReference type="Gene3D" id="3.55.50.30">
    <property type="match status" value="1"/>
</dbReference>
<dbReference type="PANTHER" id="PTHR30273">
    <property type="entry name" value="PERIPLASMIC SIGNAL SENSOR AND SIGMA FACTOR ACTIVATOR FECR-RELATED"/>
    <property type="match status" value="1"/>
</dbReference>
<dbReference type="PATRIC" id="fig|1227739.3.peg.2041"/>
<dbReference type="KEGG" id="hsw:Hsw_1821"/>
<dbReference type="PANTHER" id="PTHR30273:SF2">
    <property type="entry name" value="PROTEIN FECR"/>
    <property type="match status" value="1"/>
</dbReference>
<reference evidence="3 4" key="1">
    <citation type="submission" date="2014-01" db="EMBL/GenBank/DDBJ databases">
        <title>Complete genome sequence of ionizing-radiation resistance bacterium Hymenobacter swuensis DY53.</title>
        <authorList>
            <person name="Jung J.-H."/>
            <person name="Jeong S.-W."/>
            <person name="Joe M.-H."/>
            <person name="Cho y.-j."/>
            <person name="Kim M.-K."/>
            <person name="Lim S.-Y."/>
        </authorList>
    </citation>
    <scope>NUCLEOTIDE SEQUENCE [LARGE SCALE GENOMIC DNA]</scope>
    <source>
        <strain evidence="3 4">DY53</strain>
    </source>
</reference>
<dbReference type="Proteomes" id="UP000019423">
    <property type="component" value="Chromosome"/>
</dbReference>
<dbReference type="EMBL" id="CP007145">
    <property type="protein sequence ID" value="AHJ97416.1"/>
    <property type="molecule type" value="Genomic_DNA"/>
</dbReference>
<sequence>MLNAMNPTDIHSLLQRYQRGECTPEEIRVVDQWYDLLNHEQVPPELTPAEQAEVRAAMWQRIEGQTLQAEDLSPPVRPLRPWYGRVGRWAAAAALAAAVGVGAQQLLTRPAAPAPVATAQASRWQLYTNATTQPHTIRLADGTTVRVAPGGQLKYPGRFAAQHRTVYLQGEAFFEVAHDKAHPFRVYTRQVVTTVLGTSFRVQAPLSEAPVVVQVRTGRVRVQPLPGGSAAPVPAGLVLLPNQQAVYSPQRHALARELVAEPQQVAAQSFVFDDRPVTEVLAALEKAYGVTIEYDAAALAGCTVTLHLPDASLYDKLDVLCKTLGASYQQADARILFRSPGCAAR</sequence>
<dbReference type="HOGENOM" id="CLU_050192_2_1_10"/>
<dbReference type="AlphaFoldDB" id="W8F4D3"/>
<evidence type="ECO:0000259" key="2">
    <source>
        <dbReference type="Pfam" id="PF16344"/>
    </source>
</evidence>
<dbReference type="Pfam" id="PF04773">
    <property type="entry name" value="FecR"/>
    <property type="match status" value="1"/>
</dbReference>
<feature type="domain" description="FecR protein" evidence="1">
    <location>
        <begin position="131"/>
        <end position="221"/>
    </location>
</feature>
<dbReference type="STRING" id="1227739.Hsw_1821"/>
<dbReference type="GO" id="GO:0016989">
    <property type="term" value="F:sigma factor antagonist activity"/>
    <property type="evidence" value="ECO:0007669"/>
    <property type="project" value="TreeGrafter"/>
</dbReference>
<name>W8F4D3_9BACT</name>
<gene>
    <name evidence="3" type="ORF">Hsw_1821</name>
</gene>
<dbReference type="OrthoDB" id="645173at2"/>
<dbReference type="eggNOG" id="COG3712">
    <property type="taxonomic scope" value="Bacteria"/>
</dbReference>